<keyword evidence="4 13" id="KW-0812">Transmembrane</keyword>
<keyword evidence="3" id="KW-0444">Lipid biosynthesis</keyword>
<evidence type="ECO:0000313" key="16">
    <source>
        <dbReference type="EMBL" id="KAF2720660.1"/>
    </source>
</evidence>
<dbReference type="PANTHER" id="PTHR14207:SF0">
    <property type="entry name" value="3-BETA-HYDROXYSTEROID-DELTA(8),DELTA(7)-ISOMERASE"/>
    <property type="match status" value="1"/>
</dbReference>
<evidence type="ECO:0000256" key="9">
    <source>
        <dbReference type="ARBA" id="ARBA00023136"/>
    </source>
</evidence>
<evidence type="ECO:0000256" key="12">
    <source>
        <dbReference type="ARBA" id="ARBA00023235"/>
    </source>
</evidence>
<feature type="transmembrane region" description="Helical" evidence="14">
    <location>
        <begin position="158"/>
        <end position="178"/>
    </location>
</feature>
<dbReference type="GO" id="GO:0016020">
    <property type="term" value="C:membrane"/>
    <property type="evidence" value="ECO:0007669"/>
    <property type="project" value="UniProtKB-SubCell"/>
</dbReference>
<evidence type="ECO:0000256" key="1">
    <source>
        <dbReference type="ARBA" id="ARBA00004141"/>
    </source>
</evidence>
<keyword evidence="17" id="KW-1185">Reference proteome</keyword>
<comment type="subcellular location">
    <subcellularLocation>
        <location evidence="1">Membrane</location>
        <topology evidence="1">Multi-pass membrane protein</topology>
    </subcellularLocation>
</comment>
<feature type="transmembrane region" description="Helical" evidence="14">
    <location>
        <begin position="198"/>
        <end position="218"/>
    </location>
</feature>
<evidence type="ECO:0000256" key="3">
    <source>
        <dbReference type="ARBA" id="ARBA00022516"/>
    </source>
</evidence>
<evidence type="ECO:0000256" key="4">
    <source>
        <dbReference type="ARBA" id="ARBA00022692"/>
    </source>
</evidence>
<proteinExistence type="inferred from homology"/>
<dbReference type="EMBL" id="MU003797">
    <property type="protein sequence ID" value="KAF2720660.1"/>
    <property type="molecule type" value="Genomic_DNA"/>
</dbReference>
<gene>
    <name evidence="16" type="ORF">K431DRAFT_248734</name>
</gene>
<dbReference type="OrthoDB" id="58557at2759"/>
<evidence type="ECO:0000256" key="7">
    <source>
        <dbReference type="ARBA" id="ARBA00023011"/>
    </source>
</evidence>
<keyword evidence="8" id="KW-0443">Lipid metabolism</keyword>
<dbReference type="InterPro" id="IPR033118">
    <property type="entry name" value="EXPERA"/>
</dbReference>
<keyword evidence="9 13" id="KW-0472">Membrane</keyword>
<protein>
    <submittedName>
        <fullName evidence="16">Emopamil-binding protein</fullName>
    </submittedName>
</protein>
<evidence type="ECO:0000256" key="11">
    <source>
        <dbReference type="ARBA" id="ARBA00023221"/>
    </source>
</evidence>
<dbReference type="GO" id="GO:0016126">
    <property type="term" value="P:sterol biosynthetic process"/>
    <property type="evidence" value="ECO:0007669"/>
    <property type="project" value="UniProtKB-KW"/>
</dbReference>
<keyword evidence="10" id="KW-1207">Sterol metabolism</keyword>
<dbReference type="AlphaFoldDB" id="A0A9P4UQ39"/>
<organism evidence="16 17">
    <name type="scientific">Polychaeton citri CBS 116435</name>
    <dbReference type="NCBI Taxonomy" id="1314669"/>
    <lineage>
        <taxon>Eukaryota</taxon>
        <taxon>Fungi</taxon>
        <taxon>Dikarya</taxon>
        <taxon>Ascomycota</taxon>
        <taxon>Pezizomycotina</taxon>
        <taxon>Dothideomycetes</taxon>
        <taxon>Dothideomycetidae</taxon>
        <taxon>Capnodiales</taxon>
        <taxon>Capnodiaceae</taxon>
        <taxon>Polychaeton</taxon>
    </lineage>
</organism>
<feature type="transmembrane region" description="Helical" evidence="14">
    <location>
        <begin position="73"/>
        <end position="94"/>
    </location>
</feature>
<feature type="transmembrane region" description="Helical" evidence="14">
    <location>
        <begin position="42"/>
        <end position="61"/>
    </location>
</feature>
<dbReference type="GO" id="GO:0047750">
    <property type="term" value="F:cholestenol delta-isomerase activity"/>
    <property type="evidence" value="ECO:0007669"/>
    <property type="project" value="InterPro"/>
</dbReference>
<keyword evidence="7" id="KW-0756">Sterol biosynthesis</keyword>
<dbReference type="Pfam" id="PF05241">
    <property type="entry name" value="EBP"/>
    <property type="match status" value="1"/>
</dbReference>
<comment type="similarity">
    <text evidence="2">Belongs to the EBP family.</text>
</comment>
<evidence type="ECO:0000256" key="10">
    <source>
        <dbReference type="ARBA" id="ARBA00023166"/>
    </source>
</evidence>
<keyword evidence="11" id="KW-0753">Steroid metabolism</keyword>
<evidence type="ECO:0000256" key="13">
    <source>
        <dbReference type="PROSITE-ProRule" id="PRU01087"/>
    </source>
</evidence>
<comment type="caution">
    <text evidence="16">The sequence shown here is derived from an EMBL/GenBank/DDBJ whole genome shotgun (WGS) entry which is preliminary data.</text>
</comment>
<keyword evidence="6 13" id="KW-1133">Transmembrane helix</keyword>
<dbReference type="InterPro" id="IPR007905">
    <property type="entry name" value="EBP"/>
</dbReference>
<evidence type="ECO:0000256" key="8">
    <source>
        <dbReference type="ARBA" id="ARBA00023098"/>
    </source>
</evidence>
<keyword evidence="12" id="KW-0413">Isomerase</keyword>
<dbReference type="PANTHER" id="PTHR14207">
    <property type="entry name" value="STEROL ISOMERASE"/>
    <property type="match status" value="1"/>
</dbReference>
<dbReference type="GO" id="GO:0004769">
    <property type="term" value="F:steroid Delta-isomerase activity"/>
    <property type="evidence" value="ECO:0007669"/>
    <property type="project" value="TreeGrafter"/>
</dbReference>
<evidence type="ECO:0000256" key="6">
    <source>
        <dbReference type="ARBA" id="ARBA00022989"/>
    </source>
</evidence>
<evidence type="ECO:0000259" key="15">
    <source>
        <dbReference type="PROSITE" id="PS51751"/>
    </source>
</evidence>
<name>A0A9P4UQ39_9PEZI</name>
<sequence>MDTLANAAANATQLLTKTPHPYYPLDLDLPLYEPNDRSMPELLSVFFGASAYLFSTTYFLAKWRQPTLTKTELFTVMWFALSGAIHIFFEGYYVRNFVELAGQQTWIAQMWKEYANGDSRYLTQDAQVLCLESVTAVFWGPMCWLVAVLIVLRHPMRFPLQCIVSVGQFYGDFLYYAFSVFDHVMLDITYSRPEAFYFWFYYFFMNFIWLVVPGLLIYQSCVQCANAISIAQRTMSDRKVQ</sequence>
<reference evidence="16" key="1">
    <citation type="journal article" date="2020" name="Stud. Mycol.">
        <title>101 Dothideomycetes genomes: a test case for predicting lifestyles and emergence of pathogens.</title>
        <authorList>
            <person name="Haridas S."/>
            <person name="Albert R."/>
            <person name="Binder M."/>
            <person name="Bloem J."/>
            <person name="Labutti K."/>
            <person name="Salamov A."/>
            <person name="Andreopoulos B."/>
            <person name="Baker S."/>
            <person name="Barry K."/>
            <person name="Bills G."/>
            <person name="Bluhm B."/>
            <person name="Cannon C."/>
            <person name="Castanera R."/>
            <person name="Culley D."/>
            <person name="Daum C."/>
            <person name="Ezra D."/>
            <person name="Gonzalez J."/>
            <person name="Henrissat B."/>
            <person name="Kuo A."/>
            <person name="Liang C."/>
            <person name="Lipzen A."/>
            <person name="Lutzoni F."/>
            <person name="Magnuson J."/>
            <person name="Mondo S."/>
            <person name="Nolan M."/>
            <person name="Ohm R."/>
            <person name="Pangilinan J."/>
            <person name="Park H.-J."/>
            <person name="Ramirez L."/>
            <person name="Alfaro M."/>
            <person name="Sun H."/>
            <person name="Tritt A."/>
            <person name="Yoshinaga Y."/>
            <person name="Zwiers L.-H."/>
            <person name="Turgeon B."/>
            <person name="Goodwin S."/>
            <person name="Spatafora J."/>
            <person name="Crous P."/>
            <person name="Grigoriev I."/>
        </authorList>
    </citation>
    <scope>NUCLEOTIDE SEQUENCE</scope>
    <source>
        <strain evidence="16">CBS 116435</strain>
    </source>
</reference>
<evidence type="ECO:0000256" key="5">
    <source>
        <dbReference type="ARBA" id="ARBA00022955"/>
    </source>
</evidence>
<feature type="domain" description="EXPERA" evidence="15">
    <location>
        <begin position="71"/>
        <end position="217"/>
    </location>
</feature>
<dbReference type="GO" id="GO:0005783">
    <property type="term" value="C:endoplasmic reticulum"/>
    <property type="evidence" value="ECO:0007669"/>
    <property type="project" value="TreeGrafter"/>
</dbReference>
<keyword evidence="5" id="KW-0752">Steroid biosynthesis</keyword>
<dbReference type="PROSITE" id="PS51751">
    <property type="entry name" value="EXPERA"/>
    <property type="match status" value="1"/>
</dbReference>
<dbReference type="GO" id="GO:0000247">
    <property type="term" value="F:C-8 sterol isomerase activity"/>
    <property type="evidence" value="ECO:0007669"/>
    <property type="project" value="TreeGrafter"/>
</dbReference>
<accession>A0A9P4UQ39</accession>
<feature type="transmembrane region" description="Helical" evidence="14">
    <location>
        <begin position="126"/>
        <end position="151"/>
    </location>
</feature>
<evidence type="ECO:0000313" key="17">
    <source>
        <dbReference type="Proteomes" id="UP000799441"/>
    </source>
</evidence>
<dbReference type="Proteomes" id="UP000799441">
    <property type="component" value="Unassembled WGS sequence"/>
</dbReference>
<evidence type="ECO:0000256" key="14">
    <source>
        <dbReference type="SAM" id="Phobius"/>
    </source>
</evidence>
<evidence type="ECO:0000256" key="2">
    <source>
        <dbReference type="ARBA" id="ARBA00008337"/>
    </source>
</evidence>